<accession>A0A5R8Z209</accession>
<name>A0A5R8Z209_9PSED</name>
<organism evidence="1 2">
    <name type="scientific">Pseudomonas mosselii</name>
    <dbReference type="NCBI Taxonomy" id="78327"/>
    <lineage>
        <taxon>Bacteria</taxon>
        <taxon>Pseudomonadati</taxon>
        <taxon>Pseudomonadota</taxon>
        <taxon>Gammaproteobacteria</taxon>
        <taxon>Pseudomonadales</taxon>
        <taxon>Pseudomonadaceae</taxon>
        <taxon>Pseudomonas</taxon>
    </lineage>
</organism>
<dbReference type="EMBL" id="VAUO01000006">
    <property type="protein sequence ID" value="TLP59177.1"/>
    <property type="molecule type" value="Genomic_DNA"/>
</dbReference>
<comment type="caution">
    <text evidence="1">The sequence shown here is derived from an EMBL/GenBank/DDBJ whole genome shotgun (WGS) entry which is preliminary data.</text>
</comment>
<evidence type="ECO:0000313" key="2">
    <source>
        <dbReference type="Proteomes" id="UP000309819"/>
    </source>
</evidence>
<reference evidence="1 2" key="1">
    <citation type="submission" date="2019-05" db="EMBL/GenBank/DDBJ databases">
        <title>Pseudomonas sp. SC006 isolated from lettuce that can produce HBGAs.</title>
        <authorList>
            <person name="Wang D."/>
            <person name="Liao N."/>
            <person name="Liu D."/>
            <person name="Zhang Z."/>
            <person name="Zou S."/>
        </authorList>
    </citation>
    <scope>NUCLEOTIDE SEQUENCE [LARGE SCALE GENOMIC DNA]</scope>
    <source>
        <strain evidence="1 2">SC006</strain>
    </source>
</reference>
<keyword evidence="2" id="KW-1185">Reference proteome</keyword>
<dbReference type="Proteomes" id="UP000309819">
    <property type="component" value="Unassembled WGS sequence"/>
</dbReference>
<protein>
    <submittedName>
        <fullName evidence="1">Uncharacterized protein</fullName>
    </submittedName>
</protein>
<sequence>MRALYPVGAALAAKQATRRMAPAVPVFAAKAAPTGWRNTRIKRSPFRHARHSSKPIPTGARRF</sequence>
<gene>
    <name evidence="1" type="ORF">FEM01_14865</name>
</gene>
<evidence type="ECO:0000313" key="1">
    <source>
        <dbReference type="EMBL" id="TLP59177.1"/>
    </source>
</evidence>
<dbReference type="AlphaFoldDB" id="A0A5R8Z209"/>
<proteinExistence type="predicted"/>